<dbReference type="InterPro" id="IPR002591">
    <property type="entry name" value="Phosphodiest/P_Trfase"/>
</dbReference>
<reference evidence="2" key="1">
    <citation type="submission" date="2011-07" db="EMBL/GenBank/DDBJ databases">
        <title>The complete genome of Cyclobacterium marinum DSM 745.</title>
        <authorList>
            <person name="Lucas S."/>
            <person name="Han J."/>
            <person name="Lapidus A."/>
            <person name="Bruce D."/>
            <person name="Goodwin L."/>
            <person name="Pitluck S."/>
            <person name="Peters L."/>
            <person name="Kyrpides N."/>
            <person name="Mavromatis K."/>
            <person name="Ivanova N."/>
            <person name="Ovchinnikova G."/>
            <person name="Chertkov O."/>
            <person name="Detter J.C."/>
            <person name="Tapia R."/>
            <person name="Han C."/>
            <person name="Land M."/>
            <person name="Hauser L."/>
            <person name="Markowitz V."/>
            <person name="Cheng J.-F."/>
            <person name="Hugenholtz P."/>
            <person name="Woyke T."/>
            <person name="Wu D."/>
            <person name="Tindall B."/>
            <person name="Schuetze A."/>
            <person name="Brambilla E."/>
            <person name="Klenk H.-P."/>
            <person name="Eisen J.A."/>
        </authorList>
    </citation>
    <scope>NUCLEOTIDE SEQUENCE [LARGE SCALE GENOMIC DNA]</scope>
    <source>
        <strain evidence="2">ATCC 25205 / DSM 745 / LMG 13164 / NCIMB 1802</strain>
    </source>
</reference>
<proteinExistence type="predicted"/>
<evidence type="ECO:0000313" key="1">
    <source>
        <dbReference type="EMBL" id="AEL25294.1"/>
    </source>
</evidence>
<dbReference type="eggNOG" id="COG1524">
    <property type="taxonomic scope" value="Bacteria"/>
</dbReference>
<sequence length="427" mass="48187">MKKEVVGGLLILMIGTVSFISCNRKAHNSLHSSTIVNSKASQKNPYLLLISLDGFRWDYLEKYQPPNLSHFVKEGVRSEALIPAYPTKTFPNHFSIVTGMYPDKHGILANSFYSHEQEKLYDYKNINTATDGKFYKGSPIWLEANKANMVTASYFFVGSEADIQGMHPTYYHTYDSKINKEVRVTQVINWLKMPENERPHLITMYFADMDKAGHDYGPGNEQKIKEALFELDRHLGQLFKGVADTGLPVNIVIVSDHGMVDLPASNIIPIESILNDSLYHTVNNGAIVNIYPHQGVNTEALVLSLKQKRDHFEVHTIEDIPGFVNRPKSIDWGAIQLIPDYTYYFLQGKKKELLVKNNIKAIGVHGFDPKHKEMHGIFYAKGPAFKTAFTLPPMGIVHVFPLMCEVLGLPIPQNIDGDLEVVKSVLK</sequence>
<dbReference type="KEGG" id="cmr:Cycma_1532"/>
<accession>G0J4R4</accession>
<dbReference type="STRING" id="880070.Cycma_1532"/>
<dbReference type="PANTHER" id="PTHR10151:SF120">
    <property type="entry name" value="BIS(5'-ADENOSYL)-TRIPHOSPHATASE"/>
    <property type="match status" value="1"/>
</dbReference>
<dbReference type="Gene3D" id="3.30.1360.180">
    <property type="match status" value="1"/>
</dbReference>
<dbReference type="OrthoDB" id="9779418at2"/>
<dbReference type="PROSITE" id="PS51257">
    <property type="entry name" value="PROKAR_LIPOPROTEIN"/>
    <property type="match status" value="1"/>
</dbReference>
<dbReference type="HOGENOM" id="CLU_017594_1_1_10"/>
<gene>
    <name evidence="1" type="ordered locus">Cycma_1532</name>
</gene>
<keyword evidence="2" id="KW-1185">Reference proteome</keyword>
<evidence type="ECO:0000313" key="2">
    <source>
        <dbReference type="Proteomes" id="UP000001635"/>
    </source>
</evidence>
<dbReference type="RefSeq" id="WP_014019589.1">
    <property type="nucleotide sequence ID" value="NC_015914.1"/>
</dbReference>
<dbReference type="SUPFAM" id="SSF53649">
    <property type="entry name" value="Alkaline phosphatase-like"/>
    <property type="match status" value="1"/>
</dbReference>
<dbReference type="AlphaFoldDB" id="G0J4R4"/>
<dbReference type="PANTHER" id="PTHR10151">
    <property type="entry name" value="ECTONUCLEOTIDE PYROPHOSPHATASE/PHOSPHODIESTERASE"/>
    <property type="match status" value="1"/>
</dbReference>
<dbReference type="EMBL" id="CP002955">
    <property type="protein sequence ID" value="AEL25294.1"/>
    <property type="molecule type" value="Genomic_DNA"/>
</dbReference>
<organism evidence="1 2">
    <name type="scientific">Cyclobacterium marinum (strain ATCC 25205 / DSM 745 / LMG 13164 / NCIMB 1802)</name>
    <name type="common">Flectobacillus marinus</name>
    <dbReference type="NCBI Taxonomy" id="880070"/>
    <lineage>
        <taxon>Bacteria</taxon>
        <taxon>Pseudomonadati</taxon>
        <taxon>Bacteroidota</taxon>
        <taxon>Cytophagia</taxon>
        <taxon>Cytophagales</taxon>
        <taxon>Cyclobacteriaceae</taxon>
        <taxon>Cyclobacterium</taxon>
    </lineage>
</organism>
<dbReference type="Pfam" id="PF01663">
    <property type="entry name" value="Phosphodiest"/>
    <property type="match status" value="1"/>
</dbReference>
<protein>
    <submittedName>
        <fullName evidence="1">Type I phosphodiesterase/nucleotide pyrophosphatase</fullName>
    </submittedName>
</protein>
<dbReference type="InterPro" id="IPR017850">
    <property type="entry name" value="Alkaline_phosphatase_core_sf"/>
</dbReference>
<dbReference type="Gene3D" id="3.40.720.10">
    <property type="entry name" value="Alkaline Phosphatase, subunit A"/>
    <property type="match status" value="1"/>
</dbReference>
<dbReference type="GO" id="GO:0016787">
    <property type="term" value="F:hydrolase activity"/>
    <property type="evidence" value="ECO:0007669"/>
    <property type="project" value="UniProtKB-ARBA"/>
</dbReference>
<name>G0J4R4_CYCMS</name>
<dbReference type="Proteomes" id="UP000001635">
    <property type="component" value="Chromosome"/>
</dbReference>
<dbReference type="CDD" id="cd16018">
    <property type="entry name" value="Enpp"/>
    <property type="match status" value="1"/>
</dbReference>